<dbReference type="Pfam" id="PF16363">
    <property type="entry name" value="GDP_Man_Dehyd"/>
    <property type="match status" value="1"/>
</dbReference>
<feature type="domain" description="NAD(P)-binding" evidence="1">
    <location>
        <begin position="4"/>
        <end position="306"/>
    </location>
</feature>
<sequence length="321" mass="35569">MRVLVTGITGLIGSHLADFLLEQPGVEVIGFKRWRSSDRNIRHLWGRITLLEGDIEDSYSVAAALEVAKPDRIFHLAAQSYPAESWAAPVTTLEANVLGTLHVLEAARRLCPQARVHVAGSAASYGLIKPDETPIVEDRPLRPVSPYGVSKATQEMLGYQAAKSYGQQVYLTRSFIHLGPRQDARPAAQTFARQIAEIEAGLRSPVVAVGNLDVRRDFLDVTDAVRAIWSVVEDGEPAEVYNVCSSIAPSIRELLDLYLQQSRVAVEVRPDPARMRPADEPILLGDNQKLRQATGWKPQVSLETSTERILHYWREVIAEHA</sequence>
<protein>
    <submittedName>
        <fullName evidence="2">GDP-mannose 4,6-dehydratase</fullName>
        <ecNumber evidence="2">4.2.1.47</ecNumber>
    </submittedName>
</protein>
<dbReference type="GO" id="GO:0008446">
    <property type="term" value="F:GDP-mannose 4,6-dehydratase activity"/>
    <property type="evidence" value="ECO:0007669"/>
    <property type="project" value="UniProtKB-EC"/>
</dbReference>
<dbReference type="CDD" id="cd05260">
    <property type="entry name" value="GDP_MD_SDR_e"/>
    <property type="match status" value="1"/>
</dbReference>
<dbReference type="EC" id="4.2.1.47" evidence="2"/>
<gene>
    <name evidence="2" type="ORF">AVDCRST_MAG93-9907</name>
</gene>
<reference evidence="2" key="1">
    <citation type="submission" date="2020-02" db="EMBL/GenBank/DDBJ databases">
        <authorList>
            <person name="Meier V. D."/>
        </authorList>
    </citation>
    <scope>NUCLEOTIDE SEQUENCE</scope>
    <source>
        <strain evidence="2">AVDCRST_MAG93</strain>
    </source>
</reference>
<name>A0A6J4NWQ0_9CHLR</name>
<dbReference type="InterPro" id="IPR036291">
    <property type="entry name" value="NAD(P)-bd_dom_sf"/>
</dbReference>
<dbReference type="Gene3D" id="3.90.25.10">
    <property type="entry name" value="UDP-galactose 4-epimerase, domain 1"/>
    <property type="match status" value="1"/>
</dbReference>
<dbReference type="PANTHER" id="PTHR43000">
    <property type="entry name" value="DTDP-D-GLUCOSE 4,6-DEHYDRATASE-RELATED"/>
    <property type="match status" value="1"/>
</dbReference>
<dbReference type="SUPFAM" id="SSF51735">
    <property type="entry name" value="NAD(P)-binding Rossmann-fold domains"/>
    <property type="match status" value="1"/>
</dbReference>
<keyword evidence="2" id="KW-0456">Lyase</keyword>
<evidence type="ECO:0000313" key="2">
    <source>
        <dbReference type="EMBL" id="CAA9394626.1"/>
    </source>
</evidence>
<dbReference type="AlphaFoldDB" id="A0A6J4NWQ0"/>
<organism evidence="2">
    <name type="scientific">uncultured Chloroflexia bacterium</name>
    <dbReference type="NCBI Taxonomy" id="1672391"/>
    <lineage>
        <taxon>Bacteria</taxon>
        <taxon>Bacillati</taxon>
        <taxon>Chloroflexota</taxon>
        <taxon>Chloroflexia</taxon>
        <taxon>environmental samples</taxon>
    </lineage>
</organism>
<proteinExistence type="predicted"/>
<dbReference type="EMBL" id="CADCTR010003326">
    <property type="protein sequence ID" value="CAA9394626.1"/>
    <property type="molecule type" value="Genomic_DNA"/>
</dbReference>
<evidence type="ECO:0000259" key="1">
    <source>
        <dbReference type="Pfam" id="PF16363"/>
    </source>
</evidence>
<accession>A0A6J4NWQ0</accession>
<dbReference type="Gene3D" id="3.40.50.720">
    <property type="entry name" value="NAD(P)-binding Rossmann-like Domain"/>
    <property type="match status" value="1"/>
</dbReference>
<dbReference type="InterPro" id="IPR016040">
    <property type="entry name" value="NAD(P)-bd_dom"/>
</dbReference>